<name>A0AAV7NGX8_PLEWA</name>
<sequence length="193" mass="20260">MAESGVRSTAAPAHIPRMQVHFVRSLSRCCTLEIVRPAAASWKLLPEVPGKEGSEAATSSELAGSGAAETPPRPYKATPRRETGERASPVVASSTPRVDTAFVRRRRREALCLVLPGAVDAQPPFPHRGSPDHSKCGGRRQGAGLALSARDSGRCSGDEAGPGLPLATFEESARILAPGSAPEKPLSTTCIYL</sequence>
<evidence type="ECO:0000313" key="3">
    <source>
        <dbReference type="Proteomes" id="UP001066276"/>
    </source>
</evidence>
<protein>
    <submittedName>
        <fullName evidence="2">Uncharacterized protein</fullName>
    </submittedName>
</protein>
<reference evidence="2" key="1">
    <citation type="journal article" date="2022" name="bioRxiv">
        <title>Sequencing and chromosome-scale assembly of the giantPleurodeles waltlgenome.</title>
        <authorList>
            <person name="Brown T."/>
            <person name="Elewa A."/>
            <person name="Iarovenko S."/>
            <person name="Subramanian E."/>
            <person name="Araus A.J."/>
            <person name="Petzold A."/>
            <person name="Susuki M."/>
            <person name="Suzuki K.-i.T."/>
            <person name="Hayashi T."/>
            <person name="Toyoda A."/>
            <person name="Oliveira C."/>
            <person name="Osipova E."/>
            <person name="Leigh N.D."/>
            <person name="Simon A."/>
            <person name="Yun M.H."/>
        </authorList>
    </citation>
    <scope>NUCLEOTIDE SEQUENCE</scope>
    <source>
        <strain evidence="2">20211129_DDA</strain>
        <tissue evidence="2">Liver</tissue>
    </source>
</reference>
<evidence type="ECO:0000256" key="1">
    <source>
        <dbReference type="SAM" id="MobiDB-lite"/>
    </source>
</evidence>
<comment type="caution">
    <text evidence="2">The sequence shown here is derived from an EMBL/GenBank/DDBJ whole genome shotgun (WGS) entry which is preliminary data.</text>
</comment>
<dbReference type="AlphaFoldDB" id="A0AAV7NGX8"/>
<proteinExistence type="predicted"/>
<dbReference type="EMBL" id="JANPWB010000012">
    <property type="protein sequence ID" value="KAJ1113944.1"/>
    <property type="molecule type" value="Genomic_DNA"/>
</dbReference>
<organism evidence="2 3">
    <name type="scientific">Pleurodeles waltl</name>
    <name type="common">Iberian ribbed newt</name>
    <dbReference type="NCBI Taxonomy" id="8319"/>
    <lineage>
        <taxon>Eukaryota</taxon>
        <taxon>Metazoa</taxon>
        <taxon>Chordata</taxon>
        <taxon>Craniata</taxon>
        <taxon>Vertebrata</taxon>
        <taxon>Euteleostomi</taxon>
        <taxon>Amphibia</taxon>
        <taxon>Batrachia</taxon>
        <taxon>Caudata</taxon>
        <taxon>Salamandroidea</taxon>
        <taxon>Salamandridae</taxon>
        <taxon>Pleurodelinae</taxon>
        <taxon>Pleurodeles</taxon>
    </lineage>
</organism>
<gene>
    <name evidence="2" type="ORF">NDU88_002184</name>
</gene>
<dbReference type="Proteomes" id="UP001066276">
    <property type="component" value="Chromosome 8"/>
</dbReference>
<accession>A0AAV7NGX8</accession>
<keyword evidence="3" id="KW-1185">Reference proteome</keyword>
<feature type="region of interest" description="Disordered" evidence="1">
    <location>
        <begin position="49"/>
        <end position="96"/>
    </location>
</feature>
<evidence type="ECO:0000313" key="2">
    <source>
        <dbReference type="EMBL" id="KAJ1113944.1"/>
    </source>
</evidence>